<dbReference type="AlphaFoldDB" id="M5FNX5"/>
<protein>
    <submittedName>
        <fullName evidence="2">Uncharacterized protein</fullName>
    </submittedName>
</protein>
<dbReference type="Proteomes" id="UP000030653">
    <property type="component" value="Unassembled WGS sequence"/>
</dbReference>
<feature type="compositionally biased region" description="Polar residues" evidence="1">
    <location>
        <begin position="1"/>
        <end position="11"/>
    </location>
</feature>
<dbReference type="EMBL" id="JH795874">
    <property type="protein sequence ID" value="EJT98035.1"/>
    <property type="molecule type" value="Genomic_DNA"/>
</dbReference>
<name>M5FNX5_DACPD</name>
<evidence type="ECO:0000313" key="3">
    <source>
        <dbReference type="Proteomes" id="UP000030653"/>
    </source>
</evidence>
<dbReference type="RefSeq" id="XP_040624933.1">
    <property type="nucleotide sequence ID" value="XM_040773746.1"/>
</dbReference>
<sequence>MTSMISANSPNGKGKALQYGESGQFDDPDIDVSVSPPLYSGTEGEFGQIAELLKNKPLPLVLDRSTTPVPPEPPHPEDVPLAEAVEVVRKATRAAKGKRNAPMSAQRKKTILDRAKPLNLDDQGFILDPRETEALMQYDDLITRELINRLQSRRDTFETREEWQKMHVKVTNKELETAVRKLHPALKKLIFLSEPWPTGKMNPQGWEVDPKIYRQPGIAPAPRVAITPAQR</sequence>
<keyword evidence="3" id="KW-1185">Reference proteome</keyword>
<dbReference type="HOGENOM" id="CLU_1199786_0_0_1"/>
<accession>M5FNX5</accession>
<feature type="region of interest" description="Disordered" evidence="1">
    <location>
        <begin position="1"/>
        <end position="38"/>
    </location>
</feature>
<proteinExistence type="predicted"/>
<reference evidence="2 3" key="1">
    <citation type="journal article" date="2012" name="Science">
        <title>The Paleozoic origin of enzymatic lignin decomposition reconstructed from 31 fungal genomes.</title>
        <authorList>
            <person name="Floudas D."/>
            <person name="Binder M."/>
            <person name="Riley R."/>
            <person name="Barry K."/>
            <person name="Blanchette R.A."/>
            <person name="Henrissat B."/>
            <person name="Martinez A.T."/>
            <person name="Otillar R."/>
            <person name="Spatafora J.W."/>
            <person name="Yadav J.S."/>
            <person name="Aerts A."/>
            <person name="Benoit I."/>
            <person name="Boyd A."/>
            <person name="Carlson A."/>
            <person name="Copeland A."/>
            <person name="Coutinho P.M."/>
            <person name="de Vries R.P."/>
            <person name="Ferreira P."/>
            <person name="Findley K."/>
            <person name="Foster B."/>
            <person name="Gaskell J."/>
            <person name="Glotzer D."/>
            <person name="Gorecki P."/>
            <person name="Heitman J."/>
            <person name="Hesse C."/>
            <person name="Hori C."/>
            <person name="Igarashi K."/>
            <person name="Jurgens J.A."/>
            <person name="Kallen N."/>
            <person name="Kersten P."/>
            <person name="Kohler A."/>
            <person name="Kuees U."/>
            <person name="Kumar T.K.A."/>
            <person name="Kuo A."/>
            <person name="LaButti K."/>
            <person name="Larrondo L.F."/>
            <person name="Lindquist E."/>
            <person name="Ling A."/>
            <person name="Lombard V."/>
            <person name="Lucas S."/>
            <person name="Lundell T."/>
            <person name="Martin R."/>
            <person name="McLaughlin D.J."/>
            <person name="Morgenstern I."/>
            <person name="Morin E."/>
            <person name="Murat C."/>
            <person name="Nagy L.G."/>
            <person name="Nolan M."/>
            <person name="Ohm R.A."/>
            <person name="Patyshakuliyeva A."/>
            <person name="Rokas A."/>
            <person name="Ruiz-Duenas F.J."/>
            <person name="Sabat G."/>
            <person name="Salamov A."/>
            <person name="Samejima M."/>
            <person name="Schmutz J."/>
            <person name="Slot J.C."/>
            <person name="St John F."/>
            <person name="Stenlid J."/>
            <person name="Sun H."/>
            <person name="Sun S."/>
            <person name="Syed K."/>
            <person name="Tsang A."/>
            <person name="Wiebenga A."/>
            <person name="Young D."/>
            <person name="Pisabarro A."/>
            <person name="Eastwood D.C."/>
            <person name="Martin F."/>
            <person name="Cullen D."/>
            <person name="Grigoriev I.V."/>
            <person name="Hibbett D.S."/>
        </authorList>
    </citation>
    <scope>NUCLEOTIDE SEQUENCE [LARGE SCALE GENOMIC DNA]</scope>
    <source>
        <strain evidence="2 3">DJM-731 SS1</strain>
    </source>
</reference>
<organism evidence="2 3">
    <name type="scientific">Dacryopinax primogenitus (strain DJM 731)</name>
    <name type="common">Brown rot fungus</name>
    <dbReference type="NCBI Taxonomy" id="1858805"/>
    <lineage>
        <taxon>Eukaryota</taxon>
        <taxon>Fungi</taxon>
        <taxon>Dikarya</taxon>
        <taxon>Basidiomycota</taxon>
        <taxon>Agaricomycotina</taxon>
        <taxon>Dacrymycetes</taxon>
        <taxon>Dacrymycetales</taxon>
        <taxon>Dacrymycetaceae</taxon>
        <taxon>Dacryopinax</taxon>
    </lineage>
</organism>
<gene>
    <name evidence="2" type="ORF">DACRYDRAFT_24585</name>
</gene>
<evidence type="ECO:0000313" key="2">
    <source>
        <dbReference type="EMBL" id="EJT98035.1"/>
    </source>
</evidence>
<evidence type="ECO:0000256" key="1">
    <source>
        <dbReference type="SAM" id="MobiDB-lite"/>
    </source>
</evidence>
<dbReference type="GeneID" id="63688808"/>